<organism evidence="1">
    <name type="scientific">uncultured Microbacterium sp</name>
    <dbReference type="NCBI Taxonomy" id="191216"/>
    <lineage>
        <taxon>Bacteria</taxon>
        <taxon>Bacillati</taxon>
        <taxon>Actinomycetota</taxon>
        <taxon>Actinomycetes</taxon>
        <taxon>Micrococcales</taxon>
        <taxon>Microbacteriaceae</taxon>
        <taxon>Microbacterium</taxon>
        <taxon>environmental samples</taxon>
    </lineage>
</organism>
<evidence type="ECO:0000313" key="1">
    <source>
        <dbReference type="EMBL" id="SBS70802.1"/>
    </source>
</evidence>
<accession>A0A1Y5NWI7</accession>
<name>A0A1Y5NWI7_9MICO</name>
<gene>
    <name evidence="1" type="ORF">MIPYR_10659</name>
</gene>
<dbReference type="EMBL" id="FLQR01000001">
    <property type="protein sequence ID" value="SBS70802.1"/>
    <property type="molecule type" value="Genomic_DNA"/>
</dbReference>
<proteinExistence type="predicted"/>
<protein>
    <submittedName>
        <fullName evidence="1">Uncharacterized protein</fullName>
    </submittedName>
</protein>
<reference evidence="1" key="1">
    <citation type="submission" date="2016-03" db="EMBL/GenBank/DDBJ databases">
        <authorList>
            <person name="Ploux O."/>
        </authorList>
    </citation>
    <scope>NUCLEOTIDE SEQUENCE</scope>
    <source>
        <strain evidence="1">UC1</strain>
    </source>
</reference>
<dbReference type="AntiFam" id="ANF00014">
    <property type="entry name" value="tRNA translation"/>
</dbReference>
<sequence>MAEGMTGIEPAPSVWKTEALPLSYIPVRPLTGTDSF</sequence>
<dbReference type="AlphaFoldDB" id="A0A1Y5NWI7"/>